<evidence type="ECO:0000256" key="1">
    <source>
        <dbReference type="ARBA" id="ARBA00022553"/>
    </source>
</evidence>
<dbReference type="InterPro" id="IPR001789">
    <property type="entry name" value="Sig_transdc_resp-reg_receiver"/>
</dbReference>
<feature type="domain" description="Response regulatory" evidence="8">
    <location>
        <begin position="4"/>
        <end position="115"/>
    </location>
</feature>
<dbReference type="GO" id="GO:0032993">
    <property type="term" value="C:protein-DNA complex"/>
    <property type="evidence" value="ECO:0007669"/>
    <property type="project" value="TreeGrafter"/>
</dbReference>
<dbReference type="Proteomes" id="UP000198847">
    <property type="component" value="Unassembled WGS sequence"/>
</dbReference>
<feature type="DNA-binding region" description="OmpR/PhoB-type" evidence="7">
    <location>
        <begin position="125"/>
        <end position="222"/>
    </location>
</feature>
<evidence type="ECO:0000313" key="11">
    <source>
        <dbReference type="Proteomes" id="UP000198847"/>
    </source>
</evidence>
<dbReference type="InterPro" id="IPR016032">
    <property type="entry name" value="Sig_transdc_resp-reg_C-effctor"/>
</dbReference>
<dbReference type="AlphaFoldDB" id="A0A1H8TLU0"/>
<proteinExistence type="predicted"/>
<dbReference type="Pfam" id="PF00072">
    <property type="entry name" value="Response_reg"/>
    <property type="match status" value="1"/>
</dbReference>
<evidence type="ECO:0000313" key="10">
    <source>
        <dbReference type="EMBL" id="SEO91776.1"/>
    </source>
</evidence>
<dbReference type="GO" id="GO:0006355">
    <property type="term" value="P:regulation of DNA-templated transcription"/>
    <property type="evidence" value="ECO:0007669"/>
    <property type="project" value="InterPro"/>
</dbReference>
<dbReference type="STRING" id="112903.SAMN04490178_10716"/>
<gene>
    <name evidence="10" type="ORF">SAMN04490178_10716</name>
</gene>
<dbReference type="FunFam" id="1.10.10.10:FF:000018">
    <property type="entry name" value="DNA-binding response regulator ResD"/>
    <property type="match status" value="1"/>
</dbReference>
<evidence type="ECO:0000256" key="5">
    <source>
        <dbReference type="ARBA" id="ARBA00023163"/>
    </source>
</evidence>
<reference evidence="10 11" key="1">
    <citation type="submission" date="2016-10" db="EMBL/GenBank/DDBJ databases">
        <authorList>
            <person name="de Groot N.N."/>
        </authorList>
    </citation>
    <scope>NUCLEOTIDE SEQUENCE [LARGE SCALE GENOMIC DNA]</scope>
    <source>
        <strain evidence="10 11">DSM 13305</strain>
    </source>
</reference>
<dbReference type="InterPro" id="IPR039420">
    <property type="entry name" value="WalR-like"/>
</dbReference>
<dbReference type="GO" id="GO:0005829">
    <property type="term" value="C:cytosol"/>
    <property type="evidence" value="ECO:0007669"/>
    <property type="project" value="TreeGrafter"/>
</dbReference>
<dbReference type="GO" id="GO:0000976">
    <property type="term" value="F:transcription cis-regulatory region binding"/>
    <property type="evidence" value="ECO:0007669"/>
    <property type="project" value="TreeGrafter"/>
</dbReference>
<sequence>MSLKILIADDEINICEVVQLYLEKEGFTVYTATNGEQAMAIETTEKPDLLLLDIMLPKLSGWDICRSIERTVPVIFLTALSAESDKITGFSLGADDYITKPFSPRELVARVKAVLRRSGLLQTSGSALEFPGLLINATTQTVEVDSQSVTLTPKEFELLSFITRHPKIVFSREQLLTNVWGYDFQGDDRTVDATIKRLRQKITHAHYAYVHTVWGTGYKFEVTAK</sequence>
<dbReference type="EMBL" id="FODY01000007">
    <property type="protein sequence ID" value="SEO91776.1"/>
    <property type="molecule type" value="Genomic_DNA"/>
</dbReference>
<feature type="domain" description="OmpR/PhoB-type" evidence="9">
    <location>
        <begin position="125"/>
        <end position="222"/>
    </location>
</feature>
<dbReference type="Gene3D" id="6.10.250.690">
    <property type="match status" value="1"/>
</dbReference>
<dbReference type="InterPro" id="IPR001867">
    <property type="entry name" value="OmpR/PhoB-type_DNA-bd"/>
</dbReference>
<dbReference type="InterPro" id="IPR011006">
    <property type="entry name" value="CheY-like_superfamily"/>
</dbReference>
<dbReference type="SUPFAM" id="SSF52172">
    <property type="entry name" value="CheY-like"/>
    <property type="match status" value="1"/>
</dbReference>
<evidence type="ECO:0000256" key="6">
    <source>
        <dbReference type="PROSITE-ProRule" id="PRU00169"/>
    </source>
</evidence>
<dbReference type="RefSeq" id="WP_091745379.1">
    <property type="nucleotide sequence ID" value="NZ_FODY01000007.1"/>
</dbReference>
<evidence type="ECO:0000256" key="7">
    <source>
        <dbReference type="PROSITE-ProRule" id="PRU01091"/>
    </source>
</evidence>
<dbReference type="FunFam" id="3.40.50.2300:FF:000001">
    <property type="entry name" value="DNA-binding response regulator PhoB"/>
    <property type="match status" value="1"/>
</dbReference>
<keyword evidence="11" id="KW-1185">Reference proteome</keyword>
<protein>
    <submittedName>
        <fullName evidence="10">Two-component system, OmpR family, response regulator ResD</fullName>
    </submittedName>
</protein>
<keyword evidence="3" id="KW-0805">Transcription regulation</keyword>
<evidence type="ECO:0000256" key="4">
    <source>
        <dbReference type="ARBA" id="ARBA00023125"/>
    </source>
</evidence>
<dbReference type="SMART" id="SM00448">
    <property type="entry name" value="REC"/>
    <property type="match status" value="1"/>
</dbReference>
<keyword evidence="2" id="KW-0902">Two-component regulatory system</keyword>
<dbReference type="SUPFAM" id="SSF46894">
    <property type="entry name" value="C-terminal effector domain of the bipartite response regulators"/>
    <property type="match status" value="1"/>
</dbReference>
<evidence type="ECO:0000259" key="8">
    <source>
        <dbReference type="PROSITE" id="PS50110"/>
    </source>
</evidence>
<dbReference type="Gene3D" id="1.10.10.10">
    <property type="entry name" value="Winged helix-like DNA-binding domain superfamily/Winged helix DNA-binding domain"/>
    <property type="match status" value="1"/>
</dbReference>
<dbReference type="SMART" id="SM00862">
    <property type="entry name" value="Trans_reg_C"/>
    <property type="match status" value="1"/>
</dbReference>
<evidence type="ECO:0000256" key="2">
    <source>
        <dbReference type="ARBA" id="ARBA00023012"/>
    </source>
</evidence>
<feature type="modified residue" description="4-aspartylphosphate" evidence="6">
    <location>
        <position position="53"/>
    </location>
</feature>
<dbReference type="PANTHER" id="PTHR48111">
    <property type="entry name" value="REGULATOR OF RPOS"/>
    <property type="match status" value="1"/>
</dbReference>
<dbReference type="GO" id="GO:0000156">
    <property type="term" value="F:phosphorelay response regulator activity"/>
    <property type="evidence" value="ECO:0007669"/>
    <property type="project" value="TreeGrafter"/>
</dbReference>
<evidence type="ECO:0000256" key="3">
    <source>
        <dbReference type="ARBA" id="ARBA00023015"/>
    </source>
</evidence>
<dbReference type="Pfam" id="PF00486">
    <property type="entry name" value="Trans_reg_C"/>
    <property type="match status" value="1"/>
</dbReference>
<accession>A0A1H8TLU0</accession>
<dbReference type="PROSITE" id="PS51755">
    <property type="entry name" value="OMPR_PHOB"/>
    <property type="match status" value="1"/>
</dbReference>
<dbReference type="OrthoDB" id="25887at2"/>
<name>A0A1H8TLU0_9FIRM</name>
<dbReference type="PANTHER" id="PTHR48111:SF1">
    <property type="entry name" value="TWO-COMPONENT RESPONSE REGULATOR ORR33"/>
    <property type="match status" value="1"/>
</dbReference>
<dbReference type="InterPro" id="IPR036388">
    <property type="entry name" value="WH-like_DNA-bd_sf"/>
</dbReference>
<dbReference type="Gene3D" id="3.40.50.2300">
    <property type="match status" value="1"/>
</dbReference>
<dbReference type="PROSITE" id="PS50110">
    <property type="entry name" value="RESPONSE_REGULATORY"/>
    <property type="match status" value="1"/>
</dbReference>
<organism evidence="10 11">
    <name type="scientific">Propionispora vibrioides</name>
    <dbReference type="NCBI Taxonomy" id="112903"/>
    <lineage>
        <taxon>Bacteria</taxon>
        <taxon>Bacillati</taxon>
        <taxon>Bacillota</taxon>
        <taxon>Negativicutes</taxon>
        <taxon>Selenomonadales</taxon>
        <taxon>Sporomusaceae</taxon>
        <taxon>Propionispora</taxon>
    </lineage>
</organism>
<dbReference type="CDD" id="cd00383">
    <property type="entry name" value="trans_reg_C"/>
    <property type="match status" value="1"/>
</dbReference>
<keyword evidence="4 7" id="KW-0238">DNA-binding</keyword>
<keyword evidence="1 6" id="KW-0597">Phosphoprotein</keyword>
<evidence type="ECO:0000259" key="9">
    <source>
        <dbReference type="PROSITE" id="PS51755"/>
    </source>
</evidence>
<keyword evidence="5" id="KW-0804">Transcription</keyword>